<keyword evidence="1" id="KW-1133">Transmembrane helix</keyword>
<keyword evidence="1" id="KW-0812">Transmembrane</keyword>
<accession>A0AAW8NA26</accession>
<dbReference type="RefSeq" id="WP_174174346.1">
    <property type="nucleotide sequence ID" value="NZ_CAXURQ020000001.1"/>
</dbReference>
<feature type="transmembrane region" description="Helical" evidence="1">
    <location>
        <begin position="24"/>
        <end position="43"/>
    </location>
</feature>
<name>A0AAW8NA26_PSEOX</name>
<dbReference type="EMBL" id="JAVDWN010000004">
    <property type="protein sequence ID" value="MDR7163661.1"/>
    <property type="molecule type" value="Genomic_DNA"/>
</dbReference>
<feature type="transmembrane region" description="Helical" evidence="1">
    <location>
        <begin position="88"/>
        <end position="108"/>
    </location>
</feature>
<keyword evidence="1" id="KW-0472">Membrane</keyword>
<reference evidence="2" key="1">
    <citation type="submission" date="2023-07" db="EMBL/GenBank/DDBJ databases">
        <title>Sorghum-associated microbial communities from plants grown in Nebraska, USA.</title>
        <authorList>
            <person name="Schachtman D."/>
        </authorList>
    </citation>
    <scope>NUCLEOTIDE SEQUENCE</scope>
    <source>
        <strain evidence="2">BE261</strain>
    </source>
</reference>
<dbReference type="Proteomes" id="UP001262032">
    <property type="component" value="Unassembled WGS sequence"/>
</dbReference>
<sequence>MEVRDSPGNSTVDINQELSQRRGWILTIAVGFAFYILGFVIGMKTVGPLCGSPLLPQSSAAEEADIQMRTTGLAAECYRNIDAASVPVWILMALGIGLVLTGVAVRIVGIRRSFARSGTLTGAAQD</sequence>
<evidence type="ECO:0000256" key="1">
    <source>
        <dbReference type="SAM" id="Phobius"/>
    </source>
</evidence>
<dbReference type="AlphaFoldDB" id="A0AAW8NA26"/>
<proteinExistence type="predicted"/>
<protein>
    <submittedName>
        <fullName evidence="2">Uncharacterized protein</fullName>
    </submittedName>
</protein>
<gene>
    <name evidence="2" type="ORF">J2X12_001675</name>
</gene>
<organism evidence="2 3">
    <name type="scientific">Pseudarthrobacter oxydans</name>
    <name type="common">Arthrobacter oxydans</name>
    <dbReference type="NCBI Taxonomy" id="1671"/>
    <lineage>
        <taxon>Bacteria</taxon>
        <taxon>Bacillati</taxon>
        <taxon>Actinomycetota</taxon>
        <taxon>Actinomycetes</taxon>
        <taxon>Micrococcales</taxon>
        <taxon>Micrococcaceae</taxon>
        <taxon>Pseudarthrobacter</taxon>
    </lineage>
</organism>
<comment type="caution">
    <text evidence="2">The sequence shown here is derived from an EMBL/GenBank/DDBJ whole genome shotgun (WGS) entry which is preliminary data.</text>
</comment>
<evidence type="ECO:0000313" key="2">
    <source>
        <dbReference type="EMBL" id="MDR7163661.1"/>
    </source>
</evidence>
<evidence type="ECO:0000313" key="3">
    <source>
        <dbReference type="Proteomes" id="UP001262032"/>
    </source>
</evidence>
<dbReference type="GeneID" id="97422056"/>